<dbReference type="InterPro" id="IPR043146">
    <property type="entry name" value="Penicillin_amidase_N_B-knob"/>
</dbReference>
<keyword evidence="2" id="KW-0732">Signal</keyword>
<evidence type="ECO:0000256" key="3">
    <source>
        <dbReference type="ARBA" id="ARBA00022801"/>
    </source>
</evidence>
<dbReference type="Gene3D" id="2.30.120.10">
    <property type="match status" value="1"/>
</dbReference>
<sequence>MARRWGARLGWGMLALVLISLIALMTWEPLMARPGIAPPARPYKVEITRDEFGVPHVHGKSDADVAFGIAWAHAEDDFFTLQDVVAMTRGRYGAIAGADGAKIDFAFHLLDARGTVDRHYAALPADVKALLDGYASGLNLYAARHPAEIKLARLFPVNGRDIAAGFALRQPFFFGLDRTIGALVEGKSVPLDPGPALDGRPLPDYRHGGGDIISTPTVRPAPLPIGEDGALAGSNAFAISPRRADDGITRLVSNSHQPWWGGVAWYEIVVQSDQGWHMAGALFPGMPFLALGHNETLGWTNTVNRPDLVDVYKLVLNGDGTKYRLDGSWRPLGRERVWLPVRFGPFVLPIPKEVWRSAHGPAIVNSRGAFAFRYGGIDSIASVGDYYHLNKARDFAEWQQIMARHPLPSTNFLYADRAGNIAYLYNAAFPKRKPGFDWRRVLPGDRSDLIWREAVAPDQIPHYLNPASGYLYNSNNTPFLAAGPGSDLDPSATSALLGVELDETNRSRRAGKLLAATNPIGRRELYAIKFDTGYERTGYVAWMLDAIAALDLRRTPDLAAGQKLLAQWDYTADGRGPADALAVMVLEEAMSRSYNHRPPPDPQFELAKAVHHLQRHFGRIDPPLGAVIRLRQGKVDLPMDGGGDTLRAATSWIKTSPDGRLPIKHGDSFVMMIEWPKGGAVSSQSIQPFGAATTRPASPHYADQAPLFVAHRFKPVHFTPADIAAHAVSRETVTAP</sequence>
<evidence type="ECO:0000313" key="6">
    <source>
        <dbReference type="Proteomes" id="UP001595828"/>
    </source>
</evidence>
<keyword evidence="6" id="KW-1185">Reference proteome</keyword>
<dbReference type="RefSeq" id="WP_379537984.1">
    <property type="nucleotide sequence ID" value="NZ_JBHSDR010000003.1"/>
</dbReference>
<evidence type="ECO:0000256" key="4">
    <source>
        <dbReference type="ARBA" id="ARBA00023145"/>
    </source>
</evidence>
<dbReference type="Gene3D" id="3.60.20.10">
    <property type="entry name" value="Glutamine Phosphoribosylpyrophosphate, subunit 1, domain 1"/>
    <property type="match status" value="1"/>
</dbReference>
<keyword evidence="3" id="KW-0378">Hydrolase</keyword>
<dbReference type="PANTHER" id="PTHR34218:SF3">
    <property type="entry name" value="ACYL-HOMOSERINE LACTONE ACYLASE PVDQ"/>
    <property type="match status" value="1"/>
</dbReference>
<dbReference type="EMBL" id="JBHSDR010000003">
    <property type="protein sequence ID" value="MFC4294535.1"/>
    <property type="molecule type" value="Genomic_DNA"/>
</dbReference>
<evidence type="ECO:0000256" key="2">
    <source>
        <dbReference type="ARBA" id="ARBA00022729"/>
    </source>
</evidence>
<comment type="similarity">
    <text evidence="1">Belongs to the peptidase S45 family.</text>
</comment>
<evidence type="ECO:0000313" key="5">
    <source>
        <dbReference type="EMBL" id="MFC4294535.1"/>
    </source>
</evidence>
<reference evidence="6" key="1">
    <citation type="journal article" date="2019" name="Int. J. Syst. Evol. Microbiol.">
        <title>The Global Catalogue of Microorganisms (GCM) 10K type strain sequencing project: providing services to taxonomists for standard genome sequencing and annotation.</title>
        <authorList>
            <consortium name="The Broad Institute Genomics Platform"/>
            <consortium name="The Broad Institute Genome Sequencing Center for Infectious Disease"/>
            <person name="Wu L."/>
            <person name="Ma J."/>
        </authorList>
    </citation>
    <scope>NUCLEOTIDE SEQUENCE [LARGE SCALE GENOMIC DNA]</scope>
    <source>
        <strain evidence="6">CGMCC 1.12989</strain>
    </source>
</reference>
<dbReference type="InterPro" id="IPR002692">
    <property type="entry name" value="S45"/>
</dbReference>
<dbReference type="InterPro" id="IPR014395">
    <property type="entry name" value="Pen/GL7ACA/AHL_acylase"/>
</dbReference>
<protein>
    <submittedName>
        <fullName evidence="5">Penicillin acylase family protein</fullName>
    </submittedName>
</protein>
<comment type="caution">
    <text evidence="5">The sequence shown here is derived from an EMBL/GenBank/DDBJ whole genome shotgun (WGS) entry which is preliminary data.</text>
</comment>
<dbReference type="Proteomes" id="UP001595828">
    <property type="component" value="Unassembled WGS sequence"/>
</dbReference>
<keyword evidence="4" id="KW-0865">Zymogen</keyword>
<dbReference type="InterPro" id="IPR029055">
    <property type="entry name" value="Ntn_hydrolases_N"/>
</dbReference>
<dbReference type="Gene3D" id="1.10.1400.10">
    <property type="match status" value="1"/>
</dbReference>
<name>A0ABV8RPQ8_9SPHN</name>
<proteinExistence type="inferred from homology"/>
<dbReference type="Gene3D" id="1.10.439.10">
    <property type="entry name" value="Penicillin Amidohydrolase, domain 1"/>
    <property type="match status" value="1"/>
</dbReference>
<organism evidence="5 6">
    <name type="scientific">Novosphingobium tardum</name>
    <dbReference type="NCBI Taxonomy" id="1538021"/>
    <lineage>
        <taxon>Bacteria</taxon>
        <taxon>Pseudomonadati</taxon>
        <taxon>Pseudomonadota</taxon>
        <taxon>Alphaproteobacteria</taxon>
        <taxon>Sphingomonadales</taxon>
        <taxon>Sphingomonadaceae</taxon>
        <taxon>Novosphingobium</taxon>
    </lineage>
</organism>
<dbReference type="PANTHER" id="PTHR34218">
    <property type="entry name" value="PEPTIDASE S45 PENICILLIN AMIDASE"/>
    <property type="match status" value="1"/>
</dbReference>
<dbReference type="PIRSF" id="PIRSF001227">
    <property type="entry name" value="Pen_acylase"/>
    <property type="match status" value="1"/>
</dbReference>
<accession>A0ABV8RPQ8</accession>
<dbReference type="InterPro" id="IPR023343">
    <property type="entry name" value="Penicillin_amidase_dom1"/>
</dbReference>
<dbReference type="Pfam" id="PF01804">
    <property type="entry name" value="Penicil_amidase"/>
    <property type="match status" value="1"/>
</dbReference>
<dbReference type="InterPro" id="IPR043147">
    <property type="entry name" value="Penicillin_amidase_A-knob"/>
</dbReference>
<evidence type="ECO:0000256" key="1">
    <source>
        <dbReference type="ARBA" id="ARBA00006586"/>
    </source>
</evidence>
<dbReference type="SUPFAM" id="SSF56235">
    <property type="entry name" value="N-terminal nucleophile aminohydrolases (Ntn hydrolases)"/>
    <property type="match status" value="1"/>
</dbReference>
<gene>
    <name evidence="5" type="ORF">ACFO0A_05615</name>
</gene>